<dbReference type="Pfam" id="PF04194">
    <property type="entry name" value="PDCD2_C"/>
    <property type="match status" value="1"/>
</dbReference>
<gene>
    <name evidence="2" type="ORF">QCA50_018168</name>
</gene>
<proteinExistence type="predicted"/>
<dbReference type="Proteomes" id="UP001385951">
    <property type="component" value="Unassembled WGS sequence"/>
</dbReference>
<dbReference type="AlphaFoldDB" id="A0AAW0FDV1"/>
<dbReference type="GO" id="GO:0005737">
    <property type="term" value="C:cytoplasm"/>
    <property type="evidence" value="ECO:0007669"/>
    <property type="project" value="InterPro"/>
</dbReference>
<feature type="domain" description="Programmed cell death protein 2 C-terminal" evidence="1">
    <location>
        <begin position="4"/>
        <end position="132"/>
    </location>
</feature>
<reference evidence="2 3" key="1">
    <citation type="submission" date="2022-09" db="EMBL/GenBank/DDBJ databases">
        <authorList>
            <person name="Palmer J.M."/>
        </authorList>
    </citation>
    <scope>NUCLEOTIDE SEQUENCE [LARGE SCALE GENOMIC DNA]</scope>
    <source>
        <strain evidence="2 3">DSM 7382</strain>
    </source>
</reference>
<dbReference type="EMBL" id="JASBNA010000066">
    <property type="protein sequence ID" value="KAK7678866.1"/>
    <property type="molecule type" value="Genomic_DNA"/>
</dbReference>
<accession>A0AAW0FDV1</accession>
<dbReference type="PANTHER" id="PTHR47524:SF1">
    <property type="entry name" value="20S RRNA ACCUMULATION PROTEIN 4"/>
    <property type="match status" value="1"/>
</dbReference>
<dbReference type="PANTHER" id="PTHR47524">
    <property type="entry name" value="20S RRNA ACCUMULATION PROTEIN 4"/>
    <property type="match status" value="1"/>
</dbReference>
<protein>
    <recommendedName>
        <fullName evidence="1">Programmed cell death protein 2 C-terminal domain-containing protein</fullName>
    </recommendedName>
</protein>
<evidence type="ECO:0000313" key="3">
    <source>
        <dbReference type="Proteomes" id="UP001385951"/>
    </source>
</evidence>
<comment type="caution">
    <text evidence="2">The sequence shown here is derived from an EMBL/GenBank/DDBJ whole genome shotgun (WGS) entry which is preliminary data.</text>
</comment>
<dbReference type="GO" id="GO:0030490">
    <property type="term" value="P:maturation of SSU-rRNA"/>
    <property type="evidence" value="ECO:0007669"/>
    <property type="project" value="TreeGrafter"/>
</dbReference>
<evidence type="ECO:0000259" key="1">
    <source>
        <dbReference type="Pfam" id="PF04194"/>
    </source>
</evidence>
<organism evidence="2 3">
    <name type="scientific">Cerrena zonata</name>
    <dbReference type="NCBI Taxonomy" id="2478898"/>
    <lineage>
        <taxon>Eukaryota</taxon>
        <taxon>Fungi</taxon>
        <taxon>Dikarya</taxon>
        <taxon>Basidiomycota</taxon>
        <taxon>Agaricomycotina</taxon>
        <taxon>Agaricomycetes</taxon>
        <taxon>Polyporales</taxon>
        <taxon>Cerrenaceae</taxon>
        <taxon>Cerrena</taxon>
    </lineage>
</organism>
<sequence length="137" mass="15899">MLDDKYFENFTNVVKHNPSQILRYDLGGKPLLYNGKDEVAKKFIIEEGKDFNVPNPGYNPSSKRQFELQLMPQTIMNLEQLEDSNNIAINDILNGMSWGTIIVCTDIEDYIPEENFDENHVGYIEDWCGVQWEESCK</sequence>
<name>A0AAW0FDV1_9APHY</name>
<evidence type="ECO:0000313" key="2">
    <source>
        <dbReference type="EMBL" id="KAK7678866.1"/>
    </source>
</evidence>
<dbReference type="InterPro" id="IPR007320">
    <property type="entry name" value="PDCD2_C"/>
</dbReference>
<keyword evidence="3" id="KW-1185">Reference proteome</keyword>